<keyword evidence="3" id="KW-0274">FAD</keyword>
<dbReference type="AlphaFoldDB" id="A0A168DB89"/>
<dbReference type="Proteomes" id="UP000078544">
    <property type="component" value="Unassembled WGS sequence"/>
</dbReference>
<dbReference type="GO" id="GO:0004499">
    <property type="term" value="F:N,N-dimethylaniline monooxygenase activity"/>
    <property type="evidence" value="ECO:0007669"/>
    <property type="project" value="EnsemblFungi"/>
</dbReference>
<evidence type="ECO:0000256" key="1">
    <source>
        <dbReference type="ARBA" id="ARBA00009183"/>
    </source>
</evidence>
<evidence type="ECO:0000256" key="2">
    <source>
        <dbReference type="ARBA" id="ARBA00022630"/>
    </source>
</evidence>
<proteinExistence type="inferred from homology"/>
<feature type="compositionally biased region" description="Gly residues" evidence="6">
    <location>
        <begin position="79"/>
        <end position="88"/>
    </location>
</feature>
<dbReference type="PIRSF" id="PIRSF000332">
    <property type="entry name" value="FMO"/>
    <property type="match status" value="1"/>
</dbReference>
<keyword evidence="2" id="KW-0285">Flavoprotein</keyword>
<dbReference type="PRINTS" id="PR00419">
    <property type="entry name" value="ADXRDTASE"/>
</dbReference>
<comment type="caution">
    <text evidence="7">The sequence shown here is derived from an EMBL/GenBank/DDBJ whole genome shotgun (WGS) entry which is preliminary data.</text>
</comment>
<evidence type="ECO:0000313" key="8">
    <source>
        <dbReference type="Proteomes" id="UP000078544"/>
    </source>
</evidence>
<keyword evidence="8" id="KW-1185">Reference proteome</keyword>
<evidence type="ECO:0000256" key="3">
    <source>
        <dbReference type="ARBA" id="ARBA00022827"/>
    </source>
</evidence>
<evidence type="ECO:0000256" key="5">
    <source>
        <dbReference type="ARBA" id="ARBA00023002"/>
    </source>
</evidence>
<comment type="similarity">
    <text evidence="1">Belongs to the FMO family.</text>
</comment>
<evidence type="ECO:0000256" key="6">
    <source>
        <dbReference type="SAM" id="MobiDB-lite"/>
    </source>
</evidence>
<organism evidence="7 8">
    <name type="scientific">Moelleriella libera RCEF 2490</name>
    <dbReference type="NCBI Taxonomy" id="1081109"/>
    <lineage>
        <taxon>Eukaryota</taxon>
        <taxon>Fungi</taxon>
        <taxon>Dikarya</taxon>
        <taxon>Ascomycota</taxon>
        <taxon>Pezizomycotina</taxon>
        <taxon>Sordariomycetes</taxon>
        <taxon>Hypocreomycetidae</taxon>
        <taxon>Hypocreales</taxon>
        <taxon>Clavicipitaceae</taxon>
        <taxon>Moelleriella</taxon>
    </lineage>
</organism>
<keyword evidence="4" id="KW-0521">NADP</keyword>
<gene>
    <name evidence="7" type="ORF">AAL_03525</name>
</gene>
<accession>A0A168DB89</accession>
<dbReference type="Gene3D" id="3.50.50.60">
    <property type="entry name" value="FAD/NAD(P)-binding domain"/>
    <property type="match status" value="2"/>
</dbReference>
<dbReference type="GO" id="GO:0071949">
    <property type="term" value="F:FAD binding"/>
    <property type="evidence" value="ECO:0007669"/>
    <property type="project" value="EnsemblFungi"/>
</dbReference>
<dbReference type="Pfam" id="PF00743">
    <property type="entry name" value="FMO-like"/>
    <property type="match status" value="2"/>
</dbReference>
<keyword evidence="7" id="KW-0503">Monooxygenase</keyword>
<dbReference type="STRING" id="1081109.A0A168DB89"/>
<dbReference type="OrthoDB" id="66881at2759"/>
<dbReference type="GO" id="GO:0050661">
    <property type="term" value="F:NADP binding"/>
    <property type="evidence" value="ECO:0007669"/>
    <property type="project" value="InterPro"/>
</dbReference>
<dbReference type="InterPro" id="IPR050346">
    <property type="entry name" value="FMO-like"/>
</dbReference>
<evidence type="ECO:0000313" key="7">
    <source>
        <dbReference type="EMBL" id="KZZ97561.1"/>
    </source>
</evidence>
<dbReference type="InterPro" id="IPR036188">
    <property type="entry name" value="FAD/NAD-bd_sf"/>
</dbReference>
<dbReference type="PANTHER" id="PTHR23023">
    <property type="entry name" value="DIMETHYLANILINE MONOOXYGENASE"/>
    <property type="match status" value="1"/>
</dbReference>
<dbReference type="Pfam" id="PF13450">
    <property type="entry name" value="NAD_binding_8"/>
    <property type="match status" value="1"/>
</dbReference>
<feature type="region of interest" description="Disordered" evidence="6">
    <location>
        <begin position="65"/>
        <end position="92"/>
    </location>
</feature>
<feature type="compositionally biased region" description="Pro residues" evidence="6">
    <location>
        <begin position="65"/>
        <end position="74"/>
    </location>
</feature>
<evidence type="ECO:0000256" key="4">
    <source>
        <dbReference type="ARBA" id="ARBA00022857"/>
    </source>
</evidence>
<protein>
    <submittedName>
        <fullName evidence="7">Flavin monooxygenase-like protein</fullName>
    </submittedName>
</protein>
<dbReference type="InterPro" id="IPR000960">
    <property type="entry name" value="Flavin_mOase"/>
</dbReference>
<sequence>MGSIYPRTFDIRRVAVVGAGPSGLAAAKYLTAQAAYDQVTIFEQQAEVGGVWNYNTVVPAPNPIPQTSPFYPPDEPAHPGGGGGGGGSSRLPVFPSPMYNDLHANIPKTIMRFSDLAFPEESWIFPSRYDVQEHIVRYAQDVRHLIRFCTRVTNITLRSENNDDRWHVEAQSTTVGDDDDDEEEAGQVILEVFDAVVVANGHYSIPFVPSIDGIAAFHQKHPDIIIHSKNYHSADTFRGKKTIIVGNGPSGLDIAYQVHRVCSSRGQQQQQQTLLSVRHATPAEKLAHTGCREIAEIERFLPDERRGVLLKDGRTETDIDAVVFCTGFRYSLPFLRRGGGLEKDPLLTNGACVHGLYKHLFHIQHPTLVFPTLNMGIVPFPFAEAQAAVFSAVWSNDLELPPRSEMVRWNRDAEEAAGDKLHVLPQLRDGEYMNEMSDWASRAAHLGKEPPKWGHEEFWLRGIIGDAKLAFEKQGCQAKSLEELGFRYDPEQNFEP</sequence>
<dbReference type="InterPro" id="IPR020946">
    <property type="entry name" value="Flavin_mOase-like"/>
</dbReference>
<name>A0A168DB89_9HYPO</name>
<reference evidence="7 8" key="1">
    <citation type="journal article" date="2016" name="Genome Biol. Evol.">
        <title>Divergent and convergent evolution of fungal pathogenicity.</title>
        <authorList>
            <person name="Shang Y."/>
            <person name="Xiao G."/>
            <person name="Zheng P."/>
            <person name="Cen K."/>
            <person name="Zhan S."/>
            <person name="Wang C."/>
        </authorList>
    </citation>
    <scope>NUCLEOTIDE SEQUENCE [LARGE SCALE GENOMIC DNA]</scope>
    <source>
        <strain evidence="7 8">RCEF 2490</strain>
    </source>
</reference>
<dbReference type="SUPFAM" id="SSF51905">
    <property type="entry name" value="FAD/NAD(P)-binding domain"/>
    <property type="match status" value="2"/>
</dbReference>
<dbReference type="EMBL" id="AZGY01000006">
    <property type="protein sequence ID" value="KZZ97561.1"/>
    <property type="molecule type" value="Genomic_DNA"/>
</dbReference>
<keyword evidence="5" id="KW-0560">Oxidoreductase</keyword>